<name>A0ABW3EUY3_9ACTN</name>
<gene>
    <name evidence="1" type="ORF">ACFQ11_18440</name>
</gene>
<evidence type="ECO:0000313" key="2">
    <source>
        <dbReference type="Proteomes" id="UP001596972"/>
    </source>
</evidence>
<evidence type="ECO:0000313" key="1">
    <source>
        <dbReference type="EMBL" id="MFD0902384.1"/>
    </source>
</evidence>
<dbReference type="RefSeq" id="WP_378300106.1">
    <property type="nucleotide sequence ID" value="NZ_JBHTJA010000034.1"/>
</dbReference>
<comment type="caution">
    <text evidence="1">The sequence shown here is derived from an EMBL/GenBank/DDBJ whole genome shotgun (WGS) entry which is preliminary data.</text>
</comment>
<protein>
    <submittedName>
        <fullName evidence="1">Uncharacterized protein</fullName>
    </submittedName>
</protein>
<proteinExistence type="predicted"/>
<keyword evidence="2" id="KW-1185">Reference proteome</keyword>
<sequence length="90" mass="10090">MRKYDYGPLRTYEVIWRSGHVETVQGHQVTFSGGDDAVAAMFGQPSRQPARFKIHGDFPDGWRLVLFGLQDDVLTIRDVTAAEHLNGEAS</sequence>
<accession>A0ABW3EUY3</accession>
<dbReference type="Proteomes" id="UP001596972">
    <property type="component" value="Unassembled WGS sequence"/>
</dbReference>
<reference evidence="2" key="1">
    <citation type="journal article" date="2019" name="Int. J. Syst. Evol. Microbiol.">
        <title>The Global Catalogue of Microorganisms (GCM) 10K type strain sequencing project: providing services to taxonomists for standard genome sequencing and annotation.</title>
        <authorList>
            <consortium name="The Broad Institute Genomics Platform"/>
            <consortium name="The Broad Institute Genome Sequencing Center for Infectious Disease"/>
            <person name="Wu L."/>
            <person name="Ma J."/>
        </authorList>
    </citation>
    <scope>NUCLEOTIDE SEQUENCE [LARGE SCALE GENOMIC DNA]</scope>
    <source>
        <strain evidence="2">JCM 31202</strain>
    </source>
</reference>
<dbReference type="EMBL" id="JBHTJA010000034">
    <property type="protein sequence ID" value="MFD0902384.1"/>
    <property type="molecule type" value="Genomic_DNA"/>
</dbReference>
<organism evidence="1 2">
    <name type="scientific">Actinomadura sediminis</name>
    <dbReference type="NCBI Taxonomy" id="1038904"/>
    <lineage>
        <taxon>Bacteria</taxon>
        <taxon>Bacillati</taxon>
        <taxon>Actinomycetota</taxon>
        <taxon>Actinomycetes</taxon>
        <taxon>Streptosporangiales</taxon>
        <taxon>Thermomonosporaceae</taxon>
        <taxon>Actinomadura</taxon>
    </lineage>
</organism>